<feature type="compositionally biased region" description="Polar residues" evidence="1">
    <location>
        <begin position="204"/>
        <end position="219"/>
    </location>
</feature>
<dbReference type="Proteomes" id="UP001199106">
    <property type="component" value="Unassembled WGS sequence"/>
</dbReference>
<feature type="compositionally biased region" description="Polar residues" evidence="1">
    <location>
        <begin position="34"/>
        <end position="57"/>
    </location>
</feature>
<organism evidence="2 3">
    <name type="scientific">Alternaria panax</name>
    <dbReference type="NCBI Taxonomy" id="48097"/>
    <lineage>
        <taxon>Eukaryota</taxon>
        <taxon>Fungi</taxon>
        <taxon>Dikarya</taxon>
        <taxon>Ascomycota</taxon>
        <taxon>Pezizomycotina</taxon>
        <taxon>Dothideomycetes</taxon>
        <taxon>Pleosporomycetidae</taxon>
        <taxon>Pleosporales</taxon>
        <taxon>Pleosporineae</taxon>
        <taxon>Pleosporaceae</taxon>
        <taxon>Alternaria</taxon>
        <taxon>Alternaria sect. Panax</taxon>
    </lineage>
</organism>
<proteinExistence type="predicted"/>
<feature type="region of interest" description="Disordered" evidence="1">
    <location>
        <begin position="190"/>
        <end position="219"/>
    </location>
</feature>
<dbReference type="EMBL" id="JAANER010000008">
    <property type="protein sequence ID" value="KAG9186442.1"/>
    <property type="molecule type" value="Genomic_DNA"/>
</dbReference>
<evidence type="ECO:0000313" key="3">
    <source>
        <dbReference type="Proteomes" id="UP001199106"/>
    </source>
</evidence>
<sequence length="505" mass="55413">MSLDTNNNLQDEARKEHGQLTPEPSVEPKHLKSNGPSAQPSSDVNTSAESAGQSNPIKSEPEESEPGSSITGDVSQTALPISGSSRTPRHPTINPEQAEGATTGNNQPPAEVGDLQALEIDRIMTADPKLAFKILGLAGFDTKDKAEAQHQELVKLLRNCGHPKASEAIERLDKAIIPYRSVEPVTTGADFVDAHGDPMETDGNDSQGNDSNTENDSSSIFVPEDEQMRTSESTDGEALDTKEAWPWATGLTHDGKRIMAYRTQGRGHRAIVEPEKYSEVFDIRSGMECGGLEMMRYLAQEGILQLKPPATRRNWSYKHRGDFVKLCYLATSDYKTHNKDSKSGGRRKDPEAWGFVQWTWGFEEIVVSDLRKVIGRESADAAIRAICKKSNHTAPMEKRPQQIIVKTTRIKGTQLDTGLGRDFQHVSGSSKPAVSDVAEQRLETKTEQVKPEAGFELSSVLSEINKKLDLLEEKVDKVDELSNSTAILSQIVAKLAQQVGLKMDS</sequence>
<protein>
    <submittedName>
        <fullName evidence="2">Uncharacterized protein</fullName>
    </submittedName>
</protein>
<evidence type="ECO:0000313" key="2">
    <source>
        <dbReference type="EMBL" id="KAG9186442.1"/>
    </source>
</evidence>
<keyword evidence="3" id="KW-1185">Reference proteome</keyword>
<feature type="compositionally biased region" description="Polar residues" evidence="1">
    <location>
        <begin position="1"/>
        <end position="10"/>
    </location>
</feature>
<feature type="region of interest" description="Disordered" evidence="1">
    <location>
        <begin position="1"/>
        <end position="111"/>
    </location>
</feature>
<name>A0AAD4FAF3_9PLEO</name>
<accession>A0AAD4FAF3</accession>
<feature type="compositionally biased region" description="Polar residues" evidence="1">
    <location>
        <begin position="70"/>
        <end position="86"/>
    </location>
</feature>
<gene>
    <name evidence="2" type="ORF">G6011_09550</name>
</gene>
<evidence type="ECO:0000256" key="1">
    <source>
        <dbReference type="SAM" id="MobiDB-lite"/>
    </source>
</evidence>
<comment type="caution">
    <text evidence="2">The sequence shown here is derived from an EMBL/GenBank/DDBJ whole genome shotgun (WGS) entry which is preliminary data.</text>
</comment>
<dbReference type="AlphaFoldDB" id="A0AAD4FAF3"/>
<reference evidence="2" key="1">
    <citation type="submission" date="2021-07" db="EMBL/GenBank/DDBJ databases">
        <title>Genome Resource of American Ginseng Black Spot Pathogen Alternaria panax.</title>
        <authorList>
            <person name="Qiu C."/>
            <person name="Wang W."/>
            <person name="Liu Z."/>
        </authorList>
    </citation>
    <scope>NUCLEOTIDE SEQUENCE</scope>
    <source>
        <strain evidence="2">BNCC115425</strain>
    </source>
</reference>